<dbReference type="AlphaFoldDB" id="A0AAV2I9C8"/>
<sequence>MENSRLVGKEIINGLQTSASREDIIKWLTIVRAVLVPKILEFGTERLNLYGYDPARLLSFRQELISDYAIKFYDRIISKFSIEWLSLLTSDGFHTLVLPLFLEGPVKDSLFALNKATFGATSKDVKFNKCVLILEQFMVHERLAQLLIDLSTVSMDDQGASKSSQVLDVEAVILSQILPSFPENIANRLQRENSAQFLPQNYIPEIALAILDTLQWAHDLLASGHDVSLLFVSTLTGKLCLTGYADLLLDTLLPHLCVRVRTDFIWCRLCQRVFAGVPDRSLEAVVVPVLKKVSWYGLVDKFLGDCILHNTGIKMLICTKMLLYRSYAKPKTILHNIIGYLASFHTRRHLLIEVCKNLLGVWGDSSSMKRISAEQHLYISKALMACLGVMTEEERKKHHDGKYSFSEHLLHLLMPGVQAHLESSDPSMRMVGMIIAKILTQIVEPKGPQLEFELDMTDPLVIDLLSYKDLPSDPGPSEAEKQLFSATRSFAVLNLSSGAQLDHTLSLTCGVAYKYFSDDDLEPYDMSNDKTVTKHAPPKYVRECMEGLICSSEEPDRTELCLQHAEKLIKQKSSGLEEIAVEFTQILLHLEDTHSFENFLINRFSALVALAVHCPEKVAKYLTGLFYERNYSIRQRMDILEVLANAAQRLSEPDKPEKYDETKESKILDVSPNSEASNWREIVQRRIESNTRRFVHGPSRPQPVPTANRFNQVAGHFFYPLMNKADRNRSGLDLLGQDSALLFRLLYTLAIILYSAINLPCAPHMCQNLLDFTWSLRMHTDSSVRQAVLICTTTIFLVAPTHVLMTDLQSEITDTKEWLEEVLQHDPDKECQKLSAQGLMLLSDQIKKEVTIPP</sequence>
<gene>
    <name evidence="6" type="ORF">GSLYS_00016934001</name>
</gene>
<comment type="subcellular location">
    <subcellularLocation>
        <location evidence="1">Cytoplasm</location>
    </subcellularLocation>
</comment>
<dbReference type="InterPro" id="IPR038528">
    <property type="entry name" value="TEL2_C_sf"/>
</dbReference>
<evidence type="ECO:0000256" key="2">
    <source>
        <dbReference type="ARBA" id="ARBA00006133"/>
    </source>
</evidence>
<dbReference type="GO" id="GO:0005829">
    <property type="term" value="C:cytosol"/>
    <property type="evidence" value="ECO:0007669"/>
    <property type="project" value="TreeGrafter"/>
</dbReference>
<keyword evidence="3" id="KW-0963">Cytoplasm</keyword>
<proteinExistence type="inferred from homology"/>
<reference evidence="6 7" key="1">
    <citation type="submission" date="2024-04" db="EMBL/GenBank/DDBJ databases">
        <authorList>
            <consortium name="Genoscope - CEA"/>
            <person name="William W."/>
        </authorList>
    </citation>
    <scope>NUCLEOTIDE SEQUENCE [LARGE SCALE GENOMIC DNA]</scope>
</reference>
<evidence type="ECO:0000256" key="3">
    <source>
        <dbReference type="ARBA" id="ARBA00022490"/>
    </source>
</evidence>
<evidence type="ECO:0000259" key="4">
    <source>
        <dbReference type="Pfam" id="PF10193"/>
    </source>
</evidence>
<dbReference type="Pfam" id="PF10193">
    <property type="entry name" value="Telomere_reg-2"/>
    <property type="match status" value="1"/>
</dbReference>
<name>A0AAV2I9C8_LYMST</name>
<feature type="domain" description="TELO2 ARM repeat" evidence="5">
    <location>
        <begin position="346"/>
        <end position="448"/>
    </location>
</feature>
<dbReference type="Pfam" id="PF25320">
    <property type="entry name" value="TELO2_ARM"/>
    <property type="match status" value="1"/>
</dbReference>
<dbReference type="GO" id="GO:0042162">
    <property type="term" value="F:telomeric DNA binding"/>
    <property type="evidence" value="ECO:0007669"/>
    <property type="project" value="TreeGrafter"/>
</dbReference>
<accession>A0AAV2I9C8</accession>
<dbReference type="InterPro" id="IPR019337">
    <property type="entry name" value="Telomere_length_regulation_dom"/>
</dbReference>
<protein>
    <recommendedName>
        <fullName evidence="8">Telomere length regulation protein TEL2 homolog</fullName>
    </recommendedName>
</protein>
<evidence type="ECO:0000313" key="6">
    <source>
        <dbReference type="EMBL" id="CAL1543400.1"/>
    </source>
</evidence>
<comment type="caution">
    <text evidence="6">The sequence shown here is derived from an EMBL/GenBank/DDBJ whole genome shotgun (WGS) entry which is preliminary data.</text>
</comment>
<dbReference type="GO" id="GO:0051083">
    <property type="term" value="P:'de novo' cotranslational protein folding"/>
    <property type="evidence" value="ECO:0007669"/>
    <property type="project" value="TreeGrafter"/>
</dbReference>
<organism evidence="6 7">
    <name type="scientific">Lymnaea stagnalis</name>
    <name type="common">Great pond snail</name>
    <name type="synonym">Helix stagnalis</name>
    <dbReference type="NCBI Taxonomy" id="6523"/>
    <lineage>
        <taxon>Eukaryota</taxon>
        <taxon>Metazoa</taxon>
        <taxon>Spiralia</taxon>
        <taxon>Lophotrochozoa</taxon>
        <taxon>Mollusca</taxon>
        <taxon>Gastropoda</taxon>
        <taxon>Heterobranchia</taxon>
        <taxon>Euthyneura</taxon>
        <taxon>Panpulmonata</taxon>
        <taxon>Hygrophila</taxon>
        <taxon>Lymnaeoidea</taxon>
        <taxon>Lymnaeidae</taxon>
        <taxon>Lymnaea</taxon>
    </lineage>
</organism>
<evidence type="ECO:0000313" key="7">
    <source>
        <dbReference type="Proteomes" id="UP001497497"/>
    </source>
</evidence>
<feature type="domain" description="Telomere length regulation protein conserved" evidence="4">
    <location>
        <begin position="538"/>
        <end position="647"/>
    </location>
</feature>
<evidence type="ECO:0000259" key="5">
    <source>
        <dbReference type="Pfam" id="PF25320"/>
    </source>
</evidence>
<dbReference type="FunFam" id="1.25.40.720:FF:000001">
    <property type="entry name" value="Telomere length regulation protein TEL2"/>
    <property type="match status" value="1"/>
</dbReference>
<dbReference type="Proteomes" id="UP001497497">
    <property type="component" value="Unassembled WGS sequence"/>
</dbReference>
<keyword evidence="7" id="KW-1185">Reference proteome</keyword>
<dbReference type="InterPro" id="IPR051970">
    <property type="entry name" value="TEL2_Regulation"/>
</dbReference>
<dbReference type="Gene3D" id="1.25.40.720">
    <property type="entry name" value="Telomere length regulation protein 2, C-terminal domain"/>
    <property type="match status" value="2"/>
</dbReference>
<dbReference type="SUPFAM" id="SSF48371">
    <property type="entry name" value="ARM repeat"/>
    <property type="match status" value="1"/>
</dbReference>
<dbReference type="EMBL" id="CAXITT010000546">
    <property type="protein sequence ID" value="CAL1543400.1"/>
    <property type="molecule type" value="Genomic_DNA"/>
</dbReference>
<evidence type="ECO:0008006" key="8">
    <source>
        <dbReference type="Google" id="ProtNLM"/>
    </source>
</evidence>
<dbReference type="PANTHER" id="PTHR15830:SF10">
    <property type="entry name" value="TELOMERE LENGTH REGULATION PROTEIN TEL2 HOMOLOG"/>
    <property type="match status" value="1"/>
</dbReference>
<dbReference type="InterPro" id="IPR057348">
    <property type="entry name" value="TELO2_ARM"/>
</dbReference>
<dbReference type="InterPro" id="IPR016024">
    <property type="entry name" value="ARM-type_fold"/>
</dbReference>
<evidence type="ECO:0000256" key="1">
    <source>
        <dbReference type="ARBA" id="ARBA00004496"/>
    </source>
</evidence>
<dbReference type="PANTHER" id="PTHR15830">
    <property type="entry name" value="TELOMERE LENGTH REGULATION PROTEIN TEL2 FAMILY MEMBER"/>
    <property type="match status" value="1"/>
</dbReference>
<comment type="similarity">
    <text evidence="2">Belongs to the TEL2 family.</text>
</comment>
<dbReference type="GO" id="GO:0051879">
    <property type="term" value="F:Hsp90 protein binding"/>
    <property type="evidence" value="ECO:0007669"/>
    <property type="project" value="TreeGrafter"/>
</dbReference>